<dbReference type="GeneID" id="5884713"/>
<accession>B0EN47</accession>
<dbReference type="SUPFAM" id="SSF48366">
    <property type="entry name" value="Ras GEF"/>
    <property type="match status" value="1"/>
</dbReference>
<protein>
    <recommendedName>
        <fullName evidence="4">Ras-GEF domain-containing protein</fullName>
    </recommendedName>
</protein>
<reference evidence="6" key="1">
    <citation type="submission" date="2007-12" db="EMBL/GenBank/DDBJ databases">
        <title>Annotation of Entamoeba dispar SAW760.</title>
        <authorList>
            <person name="Lorenzi H."/>
            <person name="Inman J."/>
            <person name="Schobel S."/>
            <person name="Amedeo P."/>
            <person name="Caler E."/>
        </authorList>
    </citation>
    <scope>NUCLEOTIDE SEQUENCE [LARGE SCALE GENOMIC DNA]</scope>
    <source>
        <strain evidence="6">ATCC PRA-260 / SAW760</strain>
    </source>
</reference>
<feature type="region of interest" description="Disordered" evidence="3">
    <location>
        <begin position="1"/>
        <end position="37"/>
    </location>
</feature>
<evidence type="ECO:0000256" key="3">
    <source>
        <dbReference type="SAM" id="MobiDB-lite"/>
    </source>
</evidence>
<feature type="compositionally biased region" description="Polar residues" evidence="3">
    <location>
        <begin position="16"/>
        <end position="31"/>
    </location>
</feature>
<gene>
    <name evidence="5" type="ORF">EDI_140380</name>
</gene>
<dbReference type="InterPro" id="IPR023578">
    <property type="entry name" value="Ras_GEF_dom_sf"/>
</dbReference>
<keyword evidence="1 2" id="KW-0344">Guanine-nucleotide releasing factor</keyword>
<dbReference type="OMA" id="CNEMENS"/>
<evidence type="ECO:0000313" key="5">
    <source>
        <dbReference type="EMBL" id="EDR24043.1"/>
    </source>
</evidence>
<dbReference type="PANTHER" id="PTHR23113:SF99">
    <property type="entry name" value="RASGEF DOMAIN-CONTAINING PROTEIN"/>
    <property type="match status" value="1"/>
</dbReference>
<dbReference type="PANTHER" id="PTHR23113">
    <property type="entry name" value="GUANINE NUCLEOTIDE EXCHANGE FACTOR"/>
    <property type="match status" value="1"/>
</dbReference>
<dbReference type="Gene3D" id="1.10.840.10">
    <property type="entry name" value="Ras guanine-nucleotide exchange factors catalytic domain"/>
    <property type="match status" value="1"/>
</dbReference>
<dbReference type="OrthoDB" id="546434at2759"/>
<keyword evidence="6" id="KW-1185">Reference proteome</keyword>
<dbReference type="AlphaFoldDB" id="B0EN47"/>
<dbReference type="Proteomes" id="UP000008076">
    <property type="component" value="Unassembled WGS sequence"/>
</dbReference>
<dbReference type="RefSeq" id="XP_001739569.1">
    <property type="nucleotide sequence ID" value="XM_001739517.1"/>
</dbReference>
<dbReference type="eggNOG" id="KOG3417">
    <property type="taxonomic scope" value="Eukaryota"/>
</dbReference>
<name>B0EN47_ENTDS</name>
<dbReference type="InterPro" id="IPR008937">
    <property type="entry name" value="Ras-like_GEF"/>
</dbReference>
<proteinExistence type="predicted"/>
<evidence type="ECO:0000256" key="2">
    <source>
        <dbReference type="PROSITE-ProRule" id="PRU00168"/>
    </source>
</evidence>
<evidence type="ECO:0000313" key="6">
    <source>
        <dbReference type="Proteomes" id="UP000008076"/>
    </source>
</evidence>
<dbReference type="GO" id="GO:0005886">
    <property type="term" value="C:plasma membrane"/>
    <property type="evidence" value="ECO:0007669"/>
    <property type="project" value="TreeGrafter"/>
</dbReference>
<evidence type="ECO:0000259" key="4">
    <source>
        <dbReference type="PROSITE" id="PS50009"/>
    </source>
</evidence>
<sequence length="628" mass="73801">MSLASTSEFKSRHETTTLNRSGSTEINTYSPKSLPRKSVRKTLTRVSSLLFKTDRDPTKRQTKKLANVLVSLPNSVVTLIDKINNSQKPLTKLVDKIYKEDYIPEDIETNQTNIDCSYLVKLLENEQIYLFDEISNITSVLSQSKTKLLRSARILCNGMEVSHFHLLEVMIKVLLPVSETGFCDAFISRFTILDDPGKMLHLKLFYETISQNYEIIFSKERYDPYYIDGISSREITAASDETMFDLIFDNNYHEEQYMRNFIYFLPYVMKHRDVYATIMNYYNIFNQEHPEDDEMKAFLSWKFVRLERLVLSWLDIMATMICEVEPEFFKELNSSPLLQSEQLTVIFKNKFLNFLKNYDHKHDENTEVEVAPYMKSVARDVLFSMVTEETSDEQQIKILLETFTIDPIYSKDQKTKIVNLIQLNPVFLAEQLVLFDLTEFQKIHCHDFYLSRKNNTLETYIRSCQKVEFLALRVMDIIKNHKICEYFIKVANYCYEIKGYNTCYLIYSTLTTISIKHPDVWSKVKKSKTQIYKKLQILFEIGNNYKNYRTICTDKEGIPIMTIWMHDIVNINCIPNKIDELGLFNFSKLRAIGSIITLLHSLQKIQFSFKPYDVVQRVINNIIVPESK</sequence>
<dbReference type="InterPro" id="IPR036964">
    <property type="entry name" value="RASGEF_cat_dom_sf"/>
</dbReference>
<dbReference type="Pfam" id="PF00617">
    <property type="entry name" value="RasGEF"/>
    <property type="match status" value="1"/>
</dbReference>
<dbReference type="VEuPathDB" id="AmoebaDB:EDI_140380"/>
<dbReference type="InterPro" id="IPR001895">
    <property type="entry name" value="RASGEF_cat_dom"/>
</dbReference>
<evidence type="ECO:0000256" key="1">
    <source>
        <dbReference type="ARBA" id="ARBA00022658"/>
    </source>
</evidence>
<dbReference type="GO" id="GO:0007265">
    <property type="term" value="P:Ras protein signal transduction"/>
    <property type="evidence" value="ECO:0007669"/>
    <property type="project" value="TreeGrafter"/>
</dbReference>
<feature type="domain" description="Ras-GEF" evidence="4">
    <location>
        <begin position="424"/>
        <end position="628"/>
    </location>
</feature>
<dbReference type="EMBL" id="DS550053">
    <property type="protein sequence ID" value="EDR24043.1"/>
    <property type="molecule type" value="Genomic_DNA"/>
</dbReference>
<dbReference type="KEGG" id="edi:EDI_140380"/>
<dbReference type="SMART" id="SM00147">
    <property type="entry name" value="RasGEF"/>
    <property type="match status" value="1"/>
</dbReference>
<dbReference type="PROSITE" id="PS50009">
    <property type="entry name" value="RASGEF_CAT"/>
    <property type="match status" value="1"/>
</dbReference>
<dbReference type="GO" id="GO:0005085">
    <property type="term" value="F:guanyl-nucleotide exchange factor activity"/>
    <property type="evidence" value="ECO:0007669"/>
    <property type="project" value="UniProtKB-KW"/>
</dbReference>
<organism evidence="6">
    <name type="scientific">Entamoeba dispar (strain ATCC PRA-260 / SAW760)</name>
    <dbReference type="NCBI Taxonomy" id="370354"/>
    <lineage>
        <taxon>Eukaryota</taxon>
        <taxon>Amoebozoa</taxon>
        <taxon>Evosea</taxon>
        <taxon>Archamoebae</taxon>
        <taxon>Mastigamoebida</taxon>
        <taxon>Entamoebidae</taxon>
        <taxon>Entamoeba</taxon>
    </lineage>
</organism>